<dbReference type="OrthoDB" id="4880931at2"/>
<dbReference type="Proteomes" id="UP000277871">
    <property type="component" value="Unassembled WGS sequence"/>
</dbReference>
<feature type="compositionally biased region" description="Basic and acidic residues" evidence="1">
    <location>
        <begin position="135"/>
        <end position="145"/>
    </location>
</feature>
<gene>
    <name evidence="3" type="ORF">EAE32_09060</name>
</gene>
<evidence type="ECO:0000313" key="3">
    <source>
        <dbReference type="EMBL" id="RLY92286.1"/>
    </source>
</evidence>
<dbReference type="RefSeq" id="WP_121845480.1">
    <property type="nucleotide sequence ID" value="NZ_PHOA01000017.1"/>
</dbReference>
<protein>
    <submittedName>
        <fullName evidence="3">Uncharacterized protein</fullName>
    </submittedName>
</protein>
<dbReference type="AlphaFoldDB" id="A0A3L9KZM0"/>
<feature type="transmembrane region" description="Helical" evidence="2">
    <location>
        <begin position="83"/>
        <end position="104"/>
    </location>
</feature>
<name>A0A3L9KZM0_9MICC</name>
<feature type="region of interest" description="Disordered" evidence="1">
    <location>
        <begin position="1"/>
        <end position="50"/>
    </location>
</feature>
<feature type="transmembrane region" description="Helical" evidence="2">
    <location>
        <begin position="55"/>
        <end position="77"/>
    </location>
</feature>
<comment type="caution">
    <text evidence="3">The sequence shown here is derived from an EMBL/GenBank/DDBJ whole genome shotgun (WGS) entry which is preliminary data.</text>
</comment>
<evidence type="ECO:0000256" key="1">
    <source>
        <dbReference type="SAM" id="MobiDB-lite"/>
    </source>
</evidence>
<dbReference type="EMBL" id="RDEX01000002">
    <property type="protein sequence ID" value="RLY92286.1"/>
    <property type="molecule type" value="Genomic_DNA"/>
</dbReference>
<evidence type="ECO:0000313" key="4">
    <source>
        <dbReference type="Proteomes" id="UP000277871"/>
    </source>
</evidence>
<proteinExistence type="predicted"/>
<keyword evidence="2" id="KW-0812">Transmembrane</keyword>
<keyword evidence="2" id="KW-1133">Transmembrane helix</keyword>
<organism evidence="3 4">
    <name type="scientific">Kocuria tytonicola</name>
    <dbReference type="NCBI Taxonomy" id="2055946"/>
    <lineage>
        <taxon>Bacteria</taxon>
        <taxon>Bacillati</taxon>
        <taxon>Actinomycetota</taxon>
        <taxon>Actinomycetes</taxon>
        <taxon>Micrococcales</taxon>
        <taxon>Micrococcaceae</taxon>
        <taxon>Kocuria</taxon>
    </lineage>
</organism>
<feature type="compositionally biased region" description="Polar residues" evidence="1">
    <location>
        <begin position="108"/>
        <end position="130"/>
    </location>
</feature>
<accession>A0A3L9KZM0</accession>
<evidence type="ECO:0000256" key="2">
    <source>
        <dbReference type="SAM" id="Phobius"/>
    </source>
</evidence>
<sequence>MVRRSEAETSASRQHAAGRTAEDGSHAVGGQEHTGRNAHQPHGRRMPQYSGEGDVVKNAILFGGGVITILVSLYLFSTYPSSPWLFFVGILAYGLALMVPTLFLNGSTASHSTGGTETTLDLPRNASQMAQRAVGDGEQKQDRAV</sequence>
<reference evidence="3 4" key="1">
    <citation type="submission" date="2018-10" db="EMBL/GenBank/DDBJ databases">
        <title>Kocuria tytonicola, new bacteria from the preen glands of American barn owls (Tyto furcata).</title>
        <authorList>
            <person name="Braun M.S."/>
            <person name="Wang E."/>
            <person name="Zimmermann S."/>
            <person name="Boutin S."/>
            <person name="Wagner H."/>
            <person name="Wink M."/>
        </authorList>
    </citation>
    <scope>NUCLEOTIDE SEQUENCE [LARGE SCALE GENOMIC DNA]</scope>
    <source>
        <strain evidence="3 4">473</strain>
    </source>
</reference>
<keyword evidence="4" id="KW-1185">Reference proteome</keyword>
<feature type="region of interest" description="Disordered" evidence="1">
    <location>
        <begin position="108"/>
        <end position="145"/>
    </location>
</feature>
<keyword evidence="2" id="KW-0472">Membrane</keyword>